<evidence type="ECO:0000313" key="6">
    <source>
        <dbReference type="EMBL" id="OQM76544.1"/>
    </source>
</evidence>
<organism evidence="6 7">
    <name type="scientific">Manganibacter manganicus</name>
    <dbReference type="NCBI Taxonomy" id="1873176"/>
    <lineage>
        <taxon>Bacteria</taxon>
        <taxon>Pseudomonadati</taxon>
        <taxon>Pseudomonadota</taxon>
        <taxon>Alphaproteobacteria</taxon>
        <taxon>Hyphomicrobiales</taxon>
        <taxon>Phyllobacteriaceae</taxon>
        <taxon>Manganibacter</taxon>
    </lineage>
</organism>
<dbReference type="InterPro" id="IPR036388">
    <property type="entry name" value="WH-like_DNA-bd_sf"/>
</dbReference>
<evidence type="ECO:0000313" key="7">
    <source>
        <dbReference type="Proteomes" id="UP000191905"/>
    </source>
</evidence>
<sequence>MRGEGDMRFFTVVAQRNSLSQAALELGLTASAVSRRLARIEDRLGVRLVNRTTRRLSLTSEGEAYLSASHEILNRIAAVEETIFSARAEPQGLLRINATFQFSREHIAPAISKFSARYPEVQVQLVLTDAPLNLIEDGFDLQIRFGPPAATRHVTALLLRNRRMLVAAPSYLTSRGVPRRLTDLAHHSCIVLRQEHAAYDIWRFGNDESVRVSGALATNDGEIAVSWVLDGHGIMLRSEWDIAPYVRSGRLQIVLPRHYTQADIMAVYPERLNLSAKVRMFIDLLREELKPKTQGLQLAR</sequence>
<evidence type="ECO:0000256" key="4">
    <source>
        <dbReference type="ARBA" id="ARBA00023163"/>
    </source>
</evidence>
<dbReference type="FunFam" id="1.10.10.10:FF:000001">
    <property type="entry name" value="LysR family transcriptional regulator"/>
    <property type="match status" value="1"/>
</dbReference>
<dbReference type="InterPro" id="IPR000847">
    <property type="entry name" value="LysR_HTH_N"/>
</dbReference>
<keyword evidence="2" id="KW-0805">Transcription regulation</keyword>
<dbReference type="PROSITE" id="PS50931">
    <property type="entry name" value="HTH_LYSR"/>
    <property type="match status" value="1"/>
</dbReference>
<dbReference type="Gene3D" id="1.10.10.10">
    <property type="entry name" value="Winged helix-like DNA-binding domain superfamily/Winged helix DNA-binding domain"/>
    <property type="match status" value="1"/>
</dbReference>
<evidence type="ECO:0000256" key="1">
    <source>
        <dbReference type="ARBA" id="ARBA00009437"/>
    </source>
</evidence>
<feature type="domain" description="HTH lysR-type" evidence="5">
    <location>
        <begin position="6"/>
        <end position="59"/>
    </location>
</feature>
<dbReference type="PANTHER" id="PTHR30537">
    <property type="entry name" value="HTH-TYPE TRANSCRIPTIONAL REGULATOR"/>
    <property type="match status" value="1"/>
</dbReference>
<dbReference type="AlphaFoldDB" id="A0A1V8RTV1"/>
<keyword evidence="4" id="KW-0804">Transcription</keyword>
<dbReference type="Proteomes" id="UP000191905">
    <property type="component" value="Unassembled WGS sequence"/>
</dbReference>
<dbReference type="FunFam" id="3.40.190.290:FF:000001">
    <property type="entry name" value="Transcriptional regulator, LysR family"/>
    <property type="match status" value="1"/>
</dbReference>
<evidence type="ECO:0000256" key="3">
    <source>
        <dbReference type="ARBA" id="ARBA00023125"/>
    </source>
</evidence>
<dbReference type="SUPFAM" id="SSF46785">
    <property type="entry name" value="Winged helix' DNA-binding domain"/>
    <property type="match status" value="1"/>
</dbReference>
<dbReference type="OrthoDB" id="9786526at2"/>
<evidence type="ECO:0000256" key="2">
    <source>
        <dbReference type="ARBA" id="ARBA00023015"/>
    </source>
</evidence>
<dbReference type="EMBL" id="MDET01000007">
    <property type="protein sequence ID" value="OQM76544.1"/>
    <property type="molecule type" value="Genomic_DNA"/>
</dbReference>
<dbReference type="STRING" id="1873176.BFN67_14315"/>
<dbReference type="CDD" id="cd08479">
    <property type="entry name" value="PBP2_CrgA_like_9"/>
    <property type="match status" value="1"/>
</dbReference>
<dbReference type="GO" id="GO:0003700">
    <property type="term" value="F:DNA-binding transcription factor activity"/>
    <property type="evidence" value="ECO:0007669"/>
    <property type="project" value="InterPro"/>
</dbReference>
<comment type="similarity">
    <text evidence="1">Belongs to the LysR transcriptional regulatory family.</text>
</comment>
<dbReference type="RefSeq" id="WP_080918806.1">
    <property type="nucleotide sequence ID" value="NZ_MDET01000007.1"/>
</dbReference>
<protein>
    <submittedName>
        <fullName evidence="6">LysR family transcriptional regulator</fullName>
    </submittedName>
</protein>
<dbReference type="InterPro" id="IPR036390">
    <property type="entry name" value="WH_DNA-bd_sf"/>
</dbReference>
<keyword evidence="3" id="KW-0238">DNA-binding</keyword>
<evidence type="ECO:0000259" key="5">
    <source>
        <dbReference type="PROSITE" id="PS50931"/>
    </source>
</evidence>
<name>A0A1V8RTV1_9HYPH</name>
<dbReference type="Pfam" id="PF00126">
    <property type="entry name" value="HTH_1"/>
    <property type="match status" value="1"/>
</dbReference>
<keyword evidence="7" id="KW-1185">Reference proteome</keyword>
<gene>
    <name evidence="6" type="ORF">BFN67_14315</name>
</gene>
<dbReference type="SUPFAM" id="SSF53850">
    <property type="entry name" value="Periplasmic binding protein-like II"/>
    <property type="match status" value="1"/>
</dbReference>
<dbReference type="InterPro" id="IPR058163">
    <property type="entry name" value="LysR-type_TF_proteobact-type"/>
</dbReference>
<dbReference type="PANTHER" id="PTHR30537:SF5">
    <property type="entry name" value="HTH-TYPE TRANSCRIPTIONAL ACTIVATOR TTDR-RELATED"/>
    <property type="match status" value="1"/>
</dbReference>
<dbReference type="InterPro" id="IPR005119">
    <property type="entry name" value="LysR_subst-bd"/>
</dbReference>
<reference evidence="6 7" key="1">
    <citation type="journal article" date="2016" name="Int. J. Syst. Evol. Microbiol.">
        <title>Pseudaminobacter manganicus sp. nov., isolated from sludge of a manganese mine.</title>
        <authorList>
            <person name="Li J."/>
            <person name="Huang J."/>
            <person name="Liao S."/>
            <person name="Wang G."/>
        </authorList>
    </citation>
    <scope>NUCLEOTIDE SEQUENCE [LARGE SCALE GENOMIC DNA]</scope>
    <source>
        <strain evidence="6 7">JH-7</strain>
    </source>
</reference>
<dbReference type="GO" id="GO:0043565">
    <property type="term" value="F:sequence-specific DNA binding"/>
    <property type="evidence" value="ECO:0007669"/>
    <property type="project" value="TreeGrafter"/>
</dbReference>
<comment type="caution">
    <text evidence="6">The sequence shown here is derived from an EMBL/GenBank/DDBJ whole genome shotgun (WGS) entry which is preliminary data.</text>
</comment>
<proteinExistence type="inferred from homology"/>
<accession>A0A1V8RTV1</accession>
<dbReference type="GO" id="GO:0006351">
    <property type="term" value="P:DNA-templated transcription"/>
    <property type="evidence" value="ECO:0007669"/>
    <property type="project" value="TreeGrafter"/>
</dbReference>
<dbReference type="Gene3D" id="3.40.190.290">
    <property type="match status" value="1"/>
</dbReference>
<dbReference type="Pfam" id="PF03466">
    <property type="entry name" value="LysR_substrate"/>
    <property type="match status" value="1"/>
</dbReference>